<comment type="subcellular location">
    <subcellularLocation>
        <location evidence="1">Mitochondrion</location>
    </subcellularLocation>
</comment>
<dbReference type="InterPro" id="IPR045293">
    <property type="entry name" value="Complex1_LYR_LYRM2"/>
</dbReference>
<organism evidence="8 9">
    <name type="scientific">Neohortaea acidophila</name>
    <dbReference type="NCBI Taxonomy" id="245834"/>
    <lineage>
        <taxon>Eukaryota</taxon>
        <taxon>Fungi</taxon>
        <taxon>Dikarya</taxon>
        <taxon>Ascomycota</taxon>
        <taxon>Pezizomycotina</taxon>
        <taxon>Dothideomycetes</taxon>
        <taxon>Dothideomycetidae</taxon>
        <taxon>Mycosphaerellales</taxon>
        <taxon>Teratosphaeriaceae</taxon>
        <taxon>Neohortaea</taxon>
    </lineage>
</organism>
<dbReference type="GeneID" id="54477624"/>
<feature type="domain" description="Complex 1 LYR protein" evidence="7">
    <location>
        <begin position="32"/>
        <end position="89"/>
    </location>
</feature>
<dbReference type="Pfam" id="PF05347">
    <property type="entry name" value="Complex1_LYR"/>
    <property type="match status" value="1"/>
</dbReference>
<evidence type="ECO:0000256" key="6">
    <source>
        <dbReference type="ARBA" id="ARBA00044735"/>
    </source>
</evidence>
<dbReference type="PANTHER" id="PTHR13675:SF0">
    <property type="entry name" value="LYR MOTIF-CONTAINING PROTEIN 2"/>
    <property type="match status" value="1"/>
</dbReference>
<dbReference type="CDD" id="cd20262">
    <property type="entry name" value="Complex1_LYR_LYRM2"/>
    <property type="match status" value="1"/>
</dbReference>
<protein>
    <recommendedName>
        <fullName evidence="5">LYR motif-containing protein 2</fullName>
    </recommendedName>
</protein>
<evidence type="ECO:0000256" key="5">
    <source>
        <dbReference type="ARBA" id="ARBA00026235"/>
    </source>
</evidence>
<dbReference type="AlphaFoldDB" id="A0A6A6Q3T5"/>
<dbReference type="PANTHER" id="PTHR13675">
    <property type="entry name" value="LYR MOTIF-CONTAINING PROTEIN 2"/>
    <property type="match status" value="1"/>
</dbReference>
<evidence type="ECO:0000256" key="3">
    <source>
        <dbReference type="ARBA" id="ARBA00022946"/>
    </source>
</evidence>
<gene>
    <name evidence="8" type="ORF">BDY17DRAFT_321430</name>
</gene>
<dbReference type="RefSeq" id="XP_033593223.1">
    <property type="nucleotide sequence ID" value="XM_033736622.1"/>
</dbReference>
<dbReference type="GO" id="GO:0005739">
    <property type="term" value="C:mitochondrion"/>
    <property type="evidence" value="ECO:0007669"/>
    <property type="project" value="UniProtKB-SubCell"/>
</dbReference>
<comment type="function">
    <text evidence="6">Involved in efficient integration of the N-module into mitochondrial respiratory chain complex I.</text>
</comment>
<keyword evidence="4" id="KW-0496">Mitochondrion</keyword>
<name>A0A6A6Q3T5_9PEZI</name>
<accession>A0A6A6Q3T5</accession>
<keyword evidence="9" id="KW-1185">Reference proteome</keyword>
<sequence>MRSLRLYATFSRARSLKDKGPVLTLEQFLQKQRVLGFWREIMREVHKIPPSSTRQEMREFARTEFERNRHLKDLDHIRYLVATGKTQLDSMRRYVEQIAR</sequence>
<dbReference type="InterPro" id="IPR008011">
    <property type="entry name" value="Complex1_LYR_dom"/>
</dbReference>
<evidence type="ECO:0000256" key="4">
    <source>
        <dbReference type="ARBA" id="ARBA00023128"/>
    </source>
</evidence>
<evidence type="ECO:0000313" key="8">
    <source>
        <dbReference type="EMBL" id="KAF2486654.1"/>
    </source>
</evidence>
<evidence type="ECO:0000256" key="1">
    <source>
        <dbReference type="ARBA" id="ARBA00004173"/>
    </source>
</evidence>
<evidence type="ECO:0000313" key="9">
    <source>
        <dbReference type="Proteomes" id="UP000799767"/>
    </source>
</evidence>
<evidence type="ECO:0000259" key="7">
    <source>
        <dbReference type="Pfam" id="PF05347"/>
    </source>
</evidence>
<evidence type="ECO:0000256" key="2">
    <source>
        <dbReference type="ARBA" id="ARBA00009508"/>
    </source>
</evidence>
<dbReference type="OrthoDB" id="74240at2759"/>
<proteinExistence type="inferred from homology"/>
<reference evidence="8" key="1">
    <citation type="journal article" date="2020" name="Stud. Mycol.">
        <title>101 Dothideomycetes genomes: a test case for predicting lifestyles and emergence of pathogens.</title>
        <authorList>
            <person name="Haridas S."/>
            <person name="Albert R."/>
            <person name="Binder M."/>
            <person name="Bloem J."/>
            <person name="Labutti K."/>
            <person name="Salamov A."/>
            <person name="Andreopoulos B."/>
            <person name="Baker S."/>
            <person name="Barry K."/>
            <person name="Bills G."/>
            <person name="Bluhm B."/>
            <person name="Cannon C."/>
            <person name="Castanera R."/>
            <person name="Culley D."/>
            <person name="Daum C."/>
            <person name="Ezra D."/>
            <person name="Gonzalez J."/>
            <person name="Henrissat B."/>
            <person name="Kuo A."/>
            <person name="Liang C."/>
            <person name="Lipzen A."/>
            <person name="Lutzoni F."/>
            <person name="Magnuson J."/>
            <person name="Mondo S."/>
            <person name="Nolan M."/>
            <person name="Ohm R."/>
            <person name="Pangilinan J."/>
            <person name="Park H.-J."/>
            <person name="Ramirez L."/>
            <person name="Alfaro M."/>
            <person name="Sun H."/>
            <person name="Tritt A."/>
            <person name="Yoshinaga Y."/>
            <person name="Zwiers L.-H."/>
            <person name="Turgeon B."/>
            <person name="Goodwin S."/>
            <person name="Spatafora J."/>
            <person name="Crous P."/>
            <person name="Grigoriev I."/>
        </authorList>
    </citation>
    <scope>NUCLEOTIDE SEQUENCE</scope>
    <source>
        <strain evidence="8">CBS 113389</strain>
    </source>
</reference>
<comment type="similarity">
    <text evidence="2">Belongs to the complex I LYR family.</text>
</comment>
<dbReference type="Proteomes" id="UP000799767">
    <property type="component" value="Unassembled WGS sequence"/>
</dbReference>
<dbReference type="EMBL" id="MU001632">
    <property type="protein sequence ID" value="KAF2486654.1"/>
    <property type="molecule type" value="Genomic_DNA"/>
</dbReference>
<keyword evidence="3" id="KW-0809">Transit peptide</keyword>